<dbReference type="EMBL" id="CP000724">
    <property type="protein sequence ID" value="ABR48359.1"/>
    <property type="molecule type" value="Genomic_DNA"/>
</dbReference>
<dbReference type="InterPro" id="IPR011990">
    <property type="entry name" value="TPR-like_helical_dom_sf"/>
</dbReference>
<dbReference type="eggNOG" id="COG5492">
    <property type="taxonomic scope" value="Bacteria"/>
</dbReference>
<keyword evidence="4" id="KW-1185">Reference proteome</keyword>
<feature type="domain" description="SLH" evidence="2">
    <location>
        <begin position="21"/>
        <end position="85"/>
    </location>
</feature>
<name>A6TQ91_ALKMQ</name>
<organism evidence="3 4">
    <name type="scientific">Alkaliphilus metalliredigens (strain QYMF)</name>
    <dbReference type="NCBI Taxonomy" id="293826"/>
    <lineage>
        <taxon>Bacteria</taxon>
        <taxon>Bacillati</taxon>
        <taxon>Bacillota</taxon>
        <taxon>Clostridia</taxon>
        <taxon>Peptostreptococcales</taxon>
        <taxon>Natronincolaceae</taxon>
        <taxon>Alkaliphilus</taxon>
    </lineage>
</organism>
<evidence type="ECO:0000259" key="2">
    <source>
        <dbReference type="PROSITE" id="PS51272"/>
    </source>
</evidence>
<reference evidence="4" key="1">
    <citation type="journal article" date="2016" name="Genome Announc.">
        <title>Complete genome sequence of Alkaliphilus metalliredigens strain QYMF, an alkaliphilic and metal-reducing bacterium isolated from borax-contaminated leachate ponds.</title>
        <authorList>
            <person name="Hwang C."/>
            <person name="Copeland A."/>
            <person name="Lucas S."/>
            <person name="Lapidus A."/>
            <person name="Barry K."/>
            <person name="Detter J.C."/>
            <person name="Glavina Del Rio T."/>
            <person name="Hammon N."/>
            <person name="Israni S."/>
            <person name="Dalin E."/>
            <person name="Tice H."/>
            <person name="Pitluck S."/>
            <person name="Chertkov O."/>
            <person name="Brettin T."/>
            <person name="Bruce D."/>
            <person name="Han C."/>
            <person name="Schmutz J."/>
            <person name="Larimer F."/>
            <person name="Land M.L."/>
            <person name="Hauser L."/>
            <person name="Kyrpides N."/>
            <person name="Mikhailova N."/>
            <person name="Ye Q."/>
            <person name="Zhou J."/>
            <person name="Richardson P."/>
            <person name="Fields M.W."/>
        </authorList>
    </citation>
    <scope>NUCLEOTIDE SEQUENCE [LARGE SCALE GENOMIC DNA]</scope>
    <source>
        <strain evidence="4">QYMF</strain>
    </source>
</reference>
<dbReference type="AlphaFoldDB" id="A6TQ91"/>
<dbReference type="RefSeq" id="WP_012063335.1">
    <property type="nucleotide sequence ID" value="NC_009633.1"/>
</dbReference>
<dbReference type="InterPro" id="IPR001119">
    <property type="entry name" value="SLH_dom"/>
</dbReference>
<proteinExistence type="predicted"/>
<dbReference type="PANTHER" id="PTHR43308">
    <property type="entry name" value="OUTER MEMBRANE PROTEIN ALPHA-RELATED"/>
    <property type="match status" value="1"/>
</dbReference>
<gene>
    <name evidence="3" type="ordered locus">Amet_2201</name>
</gene>
<dbReference type="OrthoDB" id="174569at2"/>
<dbReference type="HOGENOM" id="CLU_582206_0_0_9"/>
<dbReference type="STRING" id="293826.Amet_2201"/>
<evidence type="ECO:0000256" key="1">
    <source>
        <dbReference type="ARBA" id="ARBA00022737"/>
    </source>
</evidence>
<evidence type="ECO:0000313" key="4">
    <source>
        <dbReference type="Proteomes" id="UP000001572"/>
    </source>
</evidence>
<keyword evidence="1" id="KW-0677">Repeat</keyword>
<dbReference type="Pfam" id="PF00395">
    <property type="entry name" value="SLH"/>
    <property type="match status" value="2"/>
</dbReference>
<dbReference type="SUPFAM" id="SSF48452">
    <property type="entry name" value="TPR-like"/>
    <property type="match status" value="1"/>
</dbReference>
<sequence length="508" mass="59171">MSIHKKMGILLLGVMLLNISFVYGGFKDTISHWSRDYIIWGTRDVQLLTGYENRTFQPDNNISRAEFMTLLNKLLEEQQLNGEQHTSNQLKYGDLTEDFWGYDHIASLSNYINYHSKAKLKLGSIFTEAELKLNEPITRYEAALLIRNLVDGSFESDSTFYRDLSTRFKYYNEIMELSYAGIISGYEDGTFRPFRNMTRAESVATIKKTHDYLNNAEEDHPVREEIKMEPEVEPEIEPEIKPEIEPEVEAPVVEDNVVEIDRVTTTKNTELLQIEVRDSIELSPLFTVGANEEDEKFINVVATLEYLSIVDYIPYEERHLYDLTPIDTLWELKNENYHNVLGNNFYLLMYDENLEKERKTELVREAMDYYSNLEGLDVKGMESFFKIANGFVSTDELLEPVQKYLGNVENREAEHTMKMLLAEIYYTSGKYQEALGIYEALVGIQYNDIVVETMIAINYGYIINEVEGPESALVVLEELRNKIQDKNNYYFNQEKVDEYFSRAIESIE</sequence>
<dbReference type="PROSITE" id="PS51272">
    <property type="entry name" value="SLH"/>
    <property type="match status" value="2"/>
</dbReference>
<dbReference type="InterPro" id="IPR051465">
    <property type="entry name" value="Cell_Envelope_Struct_Comp"/>
</dbReference>
<accession>A6TQ91</accession>
<protein>
    <submittedName>
        <fullName evidence="3">S-layer domain protein</fullName>
    </submittedName>
</protein>
<dbReference type="KEGG" id="amt:Amet_2201"/>
<dbReference type="PANTHER" id="PTHR43308:SF5">
    <property type="entry name" value="S-LAYER PROTEIN _ PEPTIDOGLYCAN ENDO-BETA-N-ACETYLGLUCOSAMINIDASE"/>
    <property type="match status" value="1"/>
</dbReference>
<feature type="domain" description="SLH" evidence="2">
    <location>
        <begin position="157"/>
        <end position="220"/>
    </location>
</feature>
<evidence type="ECO:0000313" key="3">
    <source>
        <dbReference type="EMBL" id="ABR48359.1"/>
    </source>
</evidence>
<dbReference type="Proteomes" id="UP000001572">
    <property type="component" value="Chromosome"/>
</dbReference>